<organism evidence="2 3">
    <name type="scientific">Streptomyces poonensis</name>
    <dbReference type="NCBI Taxonomy" id="68255"/>
    <lineage>
        <taxon>Bacteria</taxon>
        <taxon>Bacillati</taxon>
        <taxon>Actinomycetota</taxon>
        <taxon>Actinomycetes</taxon>
        <taxon>Kitasatosporales</taxon>
        <taxon>Streptomycetaceae</taxon>
        <taxon>Streptomyces</taxon>
    </lineage>
</organism>
<evidence type="ECO:0000256" key="1">
    <source>
        <dbReference type="SAM" id="MobiDB-lite"/>
    </source>
</evidence>
<reference evidence="2" key="2">
    <citation type="submission" date="2020-09" db="EMBL/GenBank/DDBJ databases">
        <authorList>
            <person name="Sun Q."/>
            <person name="Ohkuma M."/>
        </authorList>
    </citation>
    <scope>NUCLEOTIDE SEQUENCE</scope>
    <source>
        <strain evidence="2">JCM 4815</strain>
    </source>
</reference>
<gene>
    <name evidence="2" type="ORF">GCM10010365_17280</name>
</gene>
<comment type="caution">
    <text evidence="2">The sequence shown here is derived from an EMBL/GenBank/DDBJ whole genome shotgun (WGS) entry which is preliminary data.</text>
</comment>
<evidence type="ECO:0000313" key="2">
    <source>
        <dbReference type="EMBL" id="GGY99131.1"/>
    </source>
</evidence>
<feature type="compositionally biased region" description="Basic residues" evidence="1">
    <location>
        <begin position="97"/>
        <end position="116"/>
    </location>
</feature>
<dbReference type="EMBL" id="BMVW01000002">
    <property type="protein sequence ID" value="GGY99131.1"/>
    <property type="molecule type" value="Genomic_DNA"/>
</dbReference>
<dbReference type="Proteomes" id="UP000622166">
    <property type="component" value="Unassembled WGS sequence"/>
</dbReference>
<evidence type="ECO:0008006" key="4">
    <source>
        <dbReference type="Google" id="ProtNLM"/>
    </source>
</evidence>
<dbReference type="Gene3D" id="3.40.50.720">
    <property type="entry name" value="NAD(P)-binding Rossmann-like Domain"/>
    <property type="match status" value="1"/>
</dbReference>
<dbReference type="AlphaFoldDB" id="A0A918UE16"/>
<protein>
    <recommendedName>
        <fullName evidence="4">SDR family NAD(P)-dependent oxidoreductase</fullName>
    </recommendedName>
</protein>
<dbReference type="SUPFAM" id="SSF51735">
    <property type="entry name" value="NAD(P)-binding Rossmann-fold domains"/>
    <property type="match status" value="1"/>
</dbReference>
<proteinExistence type="predicted"/>
<evidence type="ECO:0000313" key="3">
    <source>
        <dbReference type="Proteomes" id="UP000622166"/>
    </source>
</evidence>
<reference evidence="2" key="1">
    <citation type="journal article" date="2014" name="Int. J. Syst. Evol. Microbiol.">
        <title>Complete genome sequence of Corynebacterium casei LMG S-19264T (=DSM 44701T), isolated from a smear-ripened cheese.</title>
        <authorList>
            <consortium name="US DOE Joint Genome Institute (JGI-PGF)"/>
            <person name="Walter F."/>
            <person name="Albersmeier A."/>
            <person name="Kalinowski J."/>
            <person name="Ruckert C."/>
        </authorList>
    </citation>
    <scope>NUCLEOTIDE SEQUENCE</scope>
    <source>
        <strain evidence="2">JCM 4815</strain>
    </source>
</reference>
<feature type="region of interest" description="Disordered" evidence="1">
    <location>
        <begin position="86"/>
        <end position="127"/>
    </location>
</feature>
<dbReference type="Pfam" id="PF00106">
    <property type="entry name" value="adh_short"/>
    <property type="match status" value="1"/>
</dbReference>
<keyword evidence="3" id="KW-1185">Reference proteome</keyword>
<accession>A0A918UE16</accession>
<dbReference type="InterPro" id="IPR036291">
    <property type="entry name" value="NAD(P)-bd_dom_sf"/>
</dbReference>
<sequence>MRVTVGDAPPGHPVPMDDHRPLALVTGALGGIGYELARLFAEHGHDLLINAEDERLEHAAQRLRETGAQGVADRMLPDSARATLRDRGAERIAAHPRGTRRPRPLLRIPRRARSRRPPVAIGGGSPRVVLRPRRSRPFSLRRGCHGHAGIRQRR</sequence>
<dbReference type="InterPro" id="IPR002347">
    <property type="entry name" value="SDR_fam"/>
</dbReference>
<name>A0A918UE16_9ACTN</name>